<dbReference type="Proteomes" id="UP000033121">
    <property type="component" value="Unassembled WGS sequence"/>
</dbReference>
<dbReference type="RefSeq" id="WP_046371061.1">
    <property type="nucleotide sequence ID" value="NZ_BBWV01000004.1"/>
</dbReference>
<keyword evidence="2" id="KW-1185">Reference proteome</keyword>
<name>A0A0E9N5K6_9BACT</name>
<organism evidence="1 2">
    <name type="scientific">Flavihumibacter petaseus NBRC 106054</name>
    <dbReference type="NCBI Taxonomy" id="1220578"/>
    <lineage>
        <taxon>Bacteria</taxon>
        <taxon>Pseudomonadati</taxon>
        <taxon>Bacteroidota</taxon>
        <taxon>Chitinophagia</taxon>
        <taxon>Chitinophagales</taxon>
        <taxon>Chitinophagaceae</taxon>
        <taxon>Flavihumibacter</taxon>
    </lineage>
</organism>
<protein>
    <recommendedName>
        <fullName evidence="3">T9SS C-terminal target domain-containing protein</fullName>
    </recommendedName>
</protein>
<gene>
    <name evidence="1" type="ORF">FPE01S_04_03310</name>
</gene>
<evidence type="ECO:0000313" key="2">
    <source>
        <dbReference type="Proteomes" id="UP000033121"/>
    </source>
</evidence>
<dbReference type="EMBL" id="BBWV01000004">
    <property type="protein sequence ID" value="GAO45088.1"/>
    <property type="molecule type" value="Genomic_DNA"/>
</dbReference>
<comment type="caution">
    <text evidence="1">The sequence shown here is derived from an EMBL/GenBank/DDBJ whole genome shotgun (WGS) entry which is preliminary data.</text>
</comment>
<proteinExistence type="predicted"/>
<accession>A0A0E9N5K6</accession>
<reference evidence="1 2" key="1">
    <citation type="submission" date="2015-04" db="EMBL/GenBank/DDBJ databases">
        <title>Whole genome shotgun sequence of Flavihumibacter petaseus NBRC 106054.</title>
        <authorList>
            <person name="Miyazawa S."/>
            <person name="Hosoyama A."/>
            <person name="Hashimoto M."/>
            <person name="Noguchi M."/>
            <person name="Tsuchikane K."/>
            <person name="Ohji S."/>
            <person name="Yamazoe A."/>
            <person name="Ichikawa N."/>
            <person name="Kimura A."/>
            <person name="Fujita N."/>
        </authorList>
    </citation>
    <scope>NUCLEOTIDE SEQUENCE [LARGE SCALE GENOMIC DNA]</scope>
    <source>
        <strain evidence="1 2">NBRC 106054</strain>
    </source>
</reference>
<dbReference type="PANTHER" id="PTHR41339:SF1">
    <property type="entry name" value="SECRETED PROTEIN"/>
    <property type="match status" value="1"/>
</dbReference>
<evidence type="ECO:0000313" key="1">
    <source>
        <dbReference type="EMBL" id="GAO45088.1"/>
    </source>
</evidence>
<evidence type="ECO:0008006" key="3">
    <source>
        <dbReference type="Google" id="ProtNLM"/>
    </source>
</evidence>
<dbReference type="OrthoDB" id="1521716at2"/>
<dbReference type="PROSITE" id="PS51257">
    <property type="entry name" value="PROKAR_LIPOPROTEIN"/>
    <property type="match status" value="1"/>
</dbReference>
<dbReference type="STRING" id="1220578.FPE01S_04_03310"/>
<dbReference type="AlphaFoldDB" id="A0A0E9N5K6"/>
<sequence length="462" mass="49280">MKLVKQITAVAVSALMISSCIKVEVGDEYNYPPDGTDSTSKVLNGTIDQSRTLAAGVYTLKGYVYVNNGATLTIEPGTIIKSDVADKGALIIERGSKLIADGRPDAPIIFTSGKAAGERQPGDWGGIILLGKAPTNRPTSPAPIIEGGIGRPYGGTDPNDNSGILRYVRVEFSGIAAEPGSEINGITFGGVGAGTIIENVQVSYGGDDAYEFFGGTVNCKNLVAFGTMDDDYDFDFGYTGKIQYAVSLRDKPADTDQANGIECDNDGSGTQTEPFTRPQLSNLTLIGPYDTTGSSANHGYSNRWRRSTRFVLRNSLLIGHRKAGFSMESKETAQAYKDGLSEFMDNIIAVYKNPYYTSEDKKDGSGNPAPDPASTVFTAAQLQAFAAAQGNTVLPSRDDVQLTDPFNLNAPNFLPKAGSPALTGGNFTGMDVFFTPTTFRGAFGTTNWMEGWTSFNPKNNTY</sequence>
<dbReference type="PANTHER" id="PTHR41339">
    <property type="entry name" value="LIPL48"/>
    <property type="match status" value="1"/>
</dbReference>